<dbReference type="SUPFAM" id="SSF54928">
    <property type="entry name" value="RNA-binding domain, RBD"/>
    <property type="match status" value="1"/>
</dbReference>
<feature type="domain" description="RRM" evidence="2">
    <location>
        <begin position="73"/>
        <end position="152"/>
    </location>
</feature>
<name>A0A1J3G5U4_NOCCA</name>
<evidence type="ECO:0000256" key="1">
    <source>
        <dbReference type="PROSITE-ProRule" id="PRU00176"/>
    </source>
</evidence>
<dbReference type="EMBL" id="GEVK01001337">
    <property type="protein sequence ID" value="JAU51495.1"/>
    <property type="molecule type" value="Transcribed_RNA"/>
</dbReference>
<reference evidence="3" key="1">
    <citation type="submission" date="2016-07" db="EMBL/GenBank/DDBJ databases">
        <title>De novo transcriptome assembly of four accessions of the metal hyperaccumulator plant Noccaea caerulescens.</title>
        <authorList>
            <person name="Blande D."/>
            <person name="Halimaa P."/>
            <person name="Tervahauta A.I."/>
            <person name="Aarts M.G."/>
            <person name="Karenlampi S.O."/>
        </authorList>
    </citation>
    <scope>NUCLEOTIDE SEQUENCE</scope>
</reference>
<gene>
    <name evidence="3" type="ORF">LC_TR16795_c0_g1_i1_g.57741</name>
</gene>
<dbReference type="GO" id="GO:0003723">
    <property type="term" value="F:RNA binding"/>
    <property type="evidence" value="ECO:0007669"/>
    <property type="project" value="UniProtKB-UniRule"/>
</dbReference>
<evidence type="ECO:0000313" key="3">
    <source>
        <dbReference type="EMBL" id="JAU51495.1"/>
    </source>
</evidence>
<dbReference type="InterPro" id="IPR035979">
    <property type="entry name" value="RBD_domain_sf"/>
</dbReference>
<evidence type="ECO:0000259" key="2">
    <source>
        <dbReference type="PROSITE" id="PS50102"/>
    </source>
</evidence>
<accession>A0A1J3G5U4</accession>
<protein>
    <submittedName>
        <fullName evidence="3">Nucleolin 2</fullName>
    </submittedName>
</protein>
<dbReference type="SMART" id="SM00360">
    <property type="entry name" value="RRM"/>
    <property type="match status" value="1"/>
</dbReference>
<dbReference type="Gene3D" id="3.30.70.330">
    <property type="match status" value="1"/>
</dbReference>
<keyword evidence="1" id="KW-0694">RNA-binding</keyword>
<dbReference type="Pfam" id="PF00076">
    <property type="entry name" value="RRM_1"/>
    <property type="match status" value="1"/>
</dbReference>
<dbReference type="PROSITE" id="PS50102">
    <property type="entry name" value="RRM"/>
    <property type="match status" value="1"/>
</dbReference>
<sequence length="209" mass="24080">MNSEIIKKLQMNSDLLEISLKKMDDISNRLNVVTDFVEKQQQKESDLPVTSLKEKVEYKCCFESCEYEMKNPRTIFVKGFDCSLALDDIKNKLTQVFSSCGEVSEIYLPYHCKTGSSIGFAFINMRNDEKEALKLHGTPLGGMSLEVEMAYGRSEYSAYTNHRGCGHCRSHLMKRRRQLFNRTFKIKIGDGFSDLYSHLGPTTYTYTQR</sequence>
<dbReference type="InterPro" id="IPR000504">
    <property type="entry name" value="RRM_dom"/>
</dbReference>
<organism evidence="3">
    <name type="scientific">Noccaea caerulescens</name>
    <name type="common">Alpine penny-cress</name>
    <name type="synonym">Thlaspi caerulescens</name>
    <dbReference type="NCBI Taxonomy" id="107243"/>
    <lineage>
        <taxon>Eukaryota</taxon>
        <taxon>Viridiplantae</taxon>
        <taxon>Streptophyta</taxon>
        <taxon>Embryophyta</taxon>
        <taxon>Tracheophyta</taxon>
        <taxon>Spermatophyta</taxon>
        <taxon>Magnoliopsida</taxon>
        <taxon>eudicotyledons</taxon>
        <taxon>Gunneridae</taxon>
        <taxon>Pentapetalae</taxon>
        <taxon>rosids</taxon>
        <taxon>malvids</taxon>
        <taxon>Brassicales</taxon>
        <taxon>Brassicaceae</taxon>
        <taxon>Coluteocarpeae</taxon>
        <taxon>Noccaea</taxon>
    </lineage>
</organism>
<dbReference type="InterPro" id="IPR012677">
    <property type="entry name" value="Nucleotide-bd_a/b_plait_sf"/>
</dbReference>
<dbReference type="AlphaFoldDB" id="A0A1J3G5U4"/>
<proteinExistence type="predicted"/>